<keyword evidence="1" id="KW-0732">Signal</keyword>
<feature type="chain" id="PRO_5046355622" evidence="1">
    <location>
        <begin position="18"/>
        <end position="432"/>
    </location>
</feature>
<protein>
    <submittedName>
        <fullName evidence="2">SH3 domain-containing protein</fullName>
    </submittedName>
</protein>
<sequence length="432" mass="46733">MAALALGVLAALPAAQAQTDADREFREAVARCEAQLDRSTRYVVVDAARMRSLPRADGGAVTSVPIGAEVQVQCQLGDWVRATSERPNPSVGWIRADLLGPRAPTAASLEQDYRRAAGAERRTIAERAIALRPFARDSHQLLIDALQADGDGAAARAAIERRERMTAPKVERLAGEPRLLFGVDHGYLTAIARIDGRGRYAEAATGDATYPVWRGFHFYRNGAGDGLVQVIERGEEVGLGLEAKVRHPPATERDDKLAGLASNEPLGAGAARVEAKLSSDERRAVERELRALLTGKRLDRAAIDKALRPYDEEQRAGLRAHAVVLAGGQRLLVATADAAVPLKRPDQADSVLDAVLVLEASGKQYRKVGDIARETGGDMVETHAFHDALDLDGDGEAELIFRLHQYEGSSYQIWTRQSDQWKPVYAGGYTGA</sequence>
<comment type="caution">
    <text evidence="2">The sequence shown here is derived from an EMBL/GenBank/DDBJ whole genome shotgun (WGS) entry which is preliminary data.</text>
</comment>
<dbReference type="RefSeq" id="WP_064748975.1">
    <property type="nucleotide sequence ID" value="NZ_JBANDL010000002.1"/>
</dbReference>
<gene>
    <name evidence="2" type="ORF">V2J18_17330</name>
</gene>
<dbReference type="EMBL" id="JBANDL010000002">
    <property type="protein sequence ID" value="MEI2456426.1"/>
    <property type="molecule type" value="Genomic_DNA"/>
</dbReference>
<evidence type="ECO:0000313" key="3">
    <source>
        <dbReference type="Proteomes" id="UP001387215"/>
    </source>
</evidence>
<evidence type="ECO:0000313" key="2">
    <source>
        <dbReference type="EMBL" id="MEI2456426.1"/>
    </source>
</evidence>
<reference evidence="2 3" key="1">
    <citation type="submission" date="2024-02" db="EMBL/GenBank/DDBJ databases">
        <title>Lysobacter Genome Sequencing and Mining.</title>
        <authorList>
            <person name="Bierman J."/>
            <person name="Walker M.C."/>
        </authorList>
    </citation>
    <scope>NUCLEOTIDE SEQUENCE [LARGE SCALE GENOMIC DNA]</scope>
    <source>
        <strain evidence="2 3">PB6250</strain>
    </source>
</reference>
<dbReference type="Proteomes" id="UP001387215">
    <property type="component" value="Unassembled WGS sequence"/>
</dbReference>
<feature type="signal peptide" evidence="1">
    <location>
        <begin position="1"/>
        <end position="17"/>
    </location>
</feature>
<keyword evidence="3" id="KW-1185">Reference proteome</keyword>
<organism evidence="2 3">
    <name type="scientific">Lysobacter firmicutimachus</name>
    <dbReference type="NCBI Taxonomy" id="1792846"/>
    <lineage>
        <taxon>Bacteria</taxon>
        <taxon>Pseudomonadati</taxon>
        <taxon>Pseudomonadota</taxon>
        <taxon>Gammaproteobacteria</taxon>
        <taxon>Lysobacterales</taxon>
        <taxon>Lysobacteraceae</taxon>
        <taxon>Lysobacter</taxon>
    </lineage>
</organism>
<accession>A0ABU8D7U3</accession>
<evidence type="ECO:0000256" key="1">
    <source>
        <dbReference type="SAM" id="SignalP"/>
    </source>
</evidence>
<name>A0ABU8D7U3_9GAMM</name>
<proteinExistence type="predicted"/>